<reference evidence="1 2" key="2">
    <citation type="submission" date="2019-01" db="EMBL/GenBank/DDBJ databases">
        <title>Motilimonas pumilus sp. nov., isolated from the gut of sea cucumber (Apostichopus japonicus).</title>
        <authorList>
            <person name="Wang F.-Q."/>
            <person name="Ren L.-H."/>
            <person name="Lin Y.-W."/>
            <person name="Sun G.-H."/>
            <person name="Du Z.-J."/>
            <person name="Zhao J.-X."/>
            <person name="Liu X.-J."/>
            <person name="Liu L.-J."/>
        </authorList>
    </citation>
    <scope>NUCLEOTIDE SEQUENCE [LARGE SCALE GENOMIC DNA]</scope>
    <source>
        <strain evidence="1 2">PLHSC7-2</strain>
    </source>
</reference>
<dbReference type="OrthoDB" id="7170694at2"/>
<dbReference type="EMBL" id="QZCH01000009">
    <property type="protein sequence ID" value="RJG48184.1"/>
    <property type="molecule type" value="Genomic_DNA"/>
</dbReference>
<accession>A0A418YFZ9</accession>
<proteinExistence type="predicted"/>
<organism evidence="1 2">
    <name type="scientific">Motilimonas pumila</name>
    <dbReference type="NCBI Taxonomy" id="2303987"/>
    <lineage>
        <taxon>Bacteria</taxon>
        <taxon>Pseudomonadati</taxon>
        <taxon>Pseudomonadota</taxon>
        <taxon>Gammaproteobacteria</taxon>
        <taxon>Alteromonadales</taxon>
        <taxon>Alteromonadales genera incertae sedis</taxon>
        <taxon>Motilimonas</taxon>
    </lineage>
</organism>
<sequence length="250" mass="27578">MFSLFQQKNLITESQQAWIEMCFGLFVQRFGLRSPTERQLILPTPEYFPLQADSPLALAQACLTQVTQYMGVDVQPFQVRPPENYQPLSPTPLIGPIEIGSNQVALSQVYYIDFHPGQLKNPNALVAVMCVQVTNAILASHGFEIEGGEDVRPAAIEVLAGFLGFGVMMSNSAFTFRGGGCSSCHNSKVGRQSALSEEETCYILALYCHYQNVDVKLASPHLERHLRPLLKRAAKQVAAYPRTQSLGITA</sequence>
<reference evidence="1 2" key="1">
    <citation type="submission" date="2018-09" db="EMBL/GenBank/DDBJ databases">
        <authorList>
            <person name="Wang F."/>
        </authorList>
    </citation>
    <scope>NUCLEOTIDE SEQUENCE [LARGE SCALE GENOMIC DNA]</scope>
    <source>
        <strain evidence="1 2">PLHSC7-2</strain>
    </source>
</reference>
<name>A0A418YFZ9_9GAMM</name>
<keyword evidence="2" id="KW-1185">Reference proteome</keyword>
<dbReference type="RefSeq" id="WP_119910410.1">
    <property type="nucleotide sequence ID" value="NZ_QZCH01000009.1"/>
</dbReference>
<evidence type="ECO:0000313" key="1">
    <source>
        <dbReference type="EMBL" id="RJG48184.1"/>
    </source>
</evidence>
<protein>
    <submittedName>
        <fullName evidence="1">Uncharacterized protein</fullName>
    </submittedName>
</protein>
<dbReference type="AlphaFoldDB" id="A0A418YFZ9"/>
<dbReference type="Proteomes" id="UP000283255">
    <property type="component" value="Unassembled WGS sequence"/>
</dbReference>
<evidence type="ECO:0000313" key="2">
    <source>
        <dbReference type="Proteomes" id="UP000283255"/>
    </source>
</evidence>
<comment type="caution">
    <text evidence="1">The sequence shown here is derived from an EMBL/GenBank/DDBJ whole genome shotgun (WGS) entry which is preliminary data.</text>
</comment>
<gene>
    <name evidence="1" type="ORF">D1Z90_08950</name>
</gene>